<gene>
    <name evidence="2" type="ORF">FHS79_001227</name>
</gene>
<dbReference type="SUPFAM" id="SSF52833">
    <property type="entry name" value="Thioredoxin-like"/>
    <property type="match status" value="1"/>
</dbReference>
<proteinExistence type="predicted"/>
<dbReference type="RefSeq" id="WP_184196924.1">
    <property type="nucleotide sequence ID" value="NZ_BMOX01000029.1"/>
</dbReference>
<feature type="domain" description="DSBA-like thioredoxin" evidence="1">
    <location>
        <begin position="5"/>
        <end position="208"/>
    </location>
</feature>
<dbReference type="EMBL" id="JACIIV010000007">
    <property type="protein sequence ID" value="MBB6227065.1"/>
    <property type="molecule type" value="Genomic_DNA"/>
</dbReference>
<reference evidence="2 3" key="1">
    <citation type="submission" date="2020-08" db="EMBL/GenBank/DDBJ databases">
        <title>Genomic Encyclopedia of Type Strains, Phase IV (KMG-IV): sequencing the most valuable type-strain genomes for metagenomic binning, comparative biology and taxonomic classification.</title>
        <authorList>
            <person name="Goeker M."/>
        </authorList>
    </citation>
    <scope>NUCLEOTIDE SEQUENCE [LARGE SCALE GENOMIC DNA]</scope>
    <source>
        <strain evidence="2 3">DSM 102189</strain>
    </source>
</reference>
<dbReference type="Proteomes" id="UP000538147">
    <property type="component" value="Unassembled WGS sequence"/>
</dbReference>
<dbReference type="AlphaFoldDB" id="A0A841LB71"/>
<dbReference type="Pfam" id="PF01323">
    <property type="entry name" value="DSBA"/>
    <property type="match status" value="1"/>
</dbReference>
<keyword evidence="2" id="KW-0413">Isomerase</keyword>
<dbReference type="PANTHER" id="PTHR13887:SF41">
    <property type="entry name" value="THIOREDOXIN SUPERFAMILY PROTEIN"/>
    <property type="match status" value="1"/>
</dbReference>
<dbReference type="PANTHER" id="PTHR13887">
    <property type="entry name" value="GLUTATHIONE S-TRANSFERASE KAPPA"/>
    <property type="match status" value="1"/>
</dbReference>
<organism evidence="2 3">
    <name type="scientific">Polymorphobacter multimanifer</name>
    <dbReference type="NCBI Taxonomy" id="1070431"/>
    <lineage>
        <taxon>Bacteria</taxon>
        <taxon>Pseudomonadati</taxon>
        <taxon>Pseudomonadota</taxon>
        <taxon>Alphaproteobacteria</taxon>
        <taxon>Sphingomonadales</taxon>
        <taxon>Sphingosinicellaceae</taxon>
        <taxon>Polymorphobacter</taxon>
    </lineage>
</organism>
<evidence type="ECO:0000313" key="2">
    <source>
        <dbReference type="EMBL" id="MBB6227065.1"/>
    </source>
</evidence>
<dbReference type="InterPro" id="IPR001853">
    <property type="entry name" value="DSBA-like_thioredoxin_dom"/>
</dbReference>
<accession>A0A841LB71</accession>
<dbReference type="Gene3D" id="3.40.30.10">
    <property type="entry name" value="Glutaredoxin"/>
    <property type="match status" value="1"/>
</dbReference>
<dbReference type="InterPro" id="IPR036249">
    <property type="entry name" value="Thioredoxin-like_sf"/>
</dbReference>
<comment type="caution">
    <text evidence="2">The sequence shown here is derived from an EMBL/GenBank/DDBJ whole genome shotgun (WGS) entry which is preliminary data.</text>
</comment>
<evidence type="ECO:0000313" key="3">
    <source>
        <dbReference type="Proteomes" id="UP000538147"/>
    </source>
</evidence>
<evidence type="ECO:0000259" key="1">
    <source>
        <dbReference type="Pfam" id="PF01323"/>
    </source>
</evidence>
<name>A0A841LB71_9SPHN</name>
<dbReference type="GO" id="GO:0016491">
    <property type="term" value="F:oxidoreductase activity"/>
    <property type="evidence" value="ECO:0007669"/>
    <property type="project" value="InterPro"/>
</dbReference>
<dbReference type="GO" id="GO:0016853">
    <property type="term" value="F:isomerase activity"/>
    <property type="evidence" value="ECO:0007669"/>
    <property type="project" value="UniProtKB-KW"/>
</dbReference>
<sequence length="216" mass="22947">MRLRIDFVSDVMCPWCVVGLKSLETALADAADVVTSELHFQPFELNPGMAPEGENTAEHIARKYGSDQARTAASRGALRQAAEAAGFTINSGPDSRIWNSFDCHRLLHWAGLASPAAQRALKLALFTAHFTQGALMNESETLVAAAAAAGLDGGAAREVLASGRYAEEVRSAQAQWRAADINAVPAIVFNGQYLVLGAQPPETFEAVIRKIAAKAA</sequence>
<protein>
    <submittedName>
        <fullName evidence="2">Putative DsbA family dithiol-disulfide isomerase</fullName>
    </submittedName>
</protein>
<keyword evidence="3" id="KW-1185">Reference proteome</keyword>
<dbReference type="CDD" id="cd03024">
    <property type="entry name" value="DsbA_FrnE"/>
    <property type="match status" value="1"/>
</dbReference>